<reference evidence="3" key="1">
    <citation type="journal article" date="2014" name="Genome Announc.">
        <title>De novo whole-genome sequence and genome annotation of Lichtheimia ramosa.</title>
        <authorList>
            <person name="Linde J."/>
            <person name="Schwartze V."/>
            <person name="Binder U."/>
            <person name="Lass-Florl C."/>
            <person name="Voigt K."/>
            <person name="Horn F."/>
        </authorList>
    </citation>
    <scope>NUCLEOTIDE SEQUENCE</scope>
    <source>
        <strain evidence="3">JMRC FSU:6197</strain>
    </source>
</reference>
<name>A0A077WE36_9FUNG</name>
<dbReference type="InterPro" id="IPR000048">
    <property type="entry name" value="IQ_motif_EF-hand-BS"/>
</dbReference>
<protein>
    <submittedName>
        <fullName evidence="3">Uncharacterized protein</fullName>
    </submittedName>
</protein>
<dbReference type="Pfam" id="PF00612">
    <property type="entry name" value="IQ"/>
    <property type="match status" value="1"/>
</dbReference>
<dbReference type="EMBL" id="LK023315">
    <property type="protein sequence ID" value="CDS04862.1"/>
    <property type="molecule type" value="Genomic_DNA"/>
</dbReference>
<feature type="region of interest" description="Disordered" evidence="2">
    <location>
        <begin position="192"/>
        <end position="228"/>
    </location>
</feature>
<keyword evidence="1" id="KW-0175">Coiled coil</keyword>
<feature type="coiled-coil region" evidence="1">
    <location>
        <begin position="316"/>
        <end position="408"/>
    </location>
</feature>
<dbReference type="PROSITE" id="PS50096">
    <property type="entry name" value="IQ"/>
    <property type="match status" value="1"/>
</dbReference>
<evidence type="ECO:0000256" key="1">
    <source>
        <dbReference type="SAM" id="Coils"/>
    </source>
</evidence>
<evidence type="ECO:0000256" key="2">
    <source>
        <dbReference type="SAM" id="MobiDB-lite"/>
    </source>
</evidence>
<dbReference type="OrthoDB" id="2279208at2759"/>
<proteinExistence type="predicted"/>
<dbReference type="AlphaFoldDB" id="A0A077WE36"/>
<accession>A0A077WE36</accession>
<evidence type="ECO:0000313" key="3">
    <source>
        <dbReference type="EMBL" id="CDS04862.1"/>
    </source>
</evidence>
<dbReference type="Gene3D" id="1.20.5.190">
    <property type="match status" value="1"/>
</dbReference>
<organism evidence="3">
    <name type="scientific">Lichtheimia ramosa</name>
    <dbReference type="NCBI Taxonomy" id="688394"/>
    <lineage>
        <taxon>Eukaryota</taxon>
        <taxon>Fungi</taxon>
        <taxon>Fungi incertae sedis</taxon>
        <taxon>Mucoromycota</taxon>
        <taxon>Mucoromycotina</taxon>
        <taxon>Mucoromycetes</taxon>
        <taxon>Mucorales</taxon>
        <taxon>Lichtheimiaceae</taxon>
        <taxon>Lichtheimia</taxon>
    </lineage>
</organism>
<feature type="compositionally biased region" description="Low complexity" evidence="2">
    <location>
        <begin position="201"/>
        <end position="212"/>
    </location>
</feature>
<gene>
    <name evidence="3" type="ORF">LRAMOSA07392</name>
</gene>
<feature type="region of interest" description="Disordered" evidence="2">
    <location>
        <begin position="1"/>
        <end position="49"/>
    </location>
</feature>
<sequence>MHKMHELNRPKNRSTKQQLQSKQHQQHEPKRTGPINEEQQRRIAARAAKAMEKQIRRRRDHWSLFMWGDRKKAVIKRFPDGTQEILVPQTLTPEQEHYEFPPRSRLLKKLASATAERKRMQPSSSSSPAAAAAAVVPISTTNHDQHLPPPTVLPPMSPPKPDPSAIDEWFSSHQQQKDRDVMAWMDQIEQSKEIESNSRTSSARISIASRISSSHRHAEQQQPSQPHTFYNDEIIHFRSAAGKRWVPKQSCHVAVIPLAPPPEDDTVEKHYVRSSLLQYPQQRKHEAATRIQAFWRGRHERKKPIGGMVRLVGMFHQTLQHHQRQAHQRLAQLENQLKEERHYRQVSQQRLEQLEKTTTTSSFTNKHASLTERLERLERSLGKESSQRRELETSLSSAVQQMTQLEKSMMQQAEHGRMARRSLQKQLDQVLLDIRSIRSSRR</sequence>